<reference evidence="8" key="1">
    <citation type="journal article" date="2019" name="Int. J. Syst. Evol. Microbiol.">
        <title>The Global Catalogue of Microorganisms (GCM) 10K type strain sequencing project: providing services to taxonomists for standard genome sequencing and annotation.</title>
        <authorList>
            <consortium name="The Broad Institute Genomics Platform"/>
            <consortium name="The Broad Institute Genome Sequencing Center for Infectious Disease"/>
            <person name="Wu L."/>
            <person name="Ma J."/>
        </authorList>
    </citation>
    <scope>NUCLEOTIDE SEQUENCE [LARGE SCALE GENOMIC DNA]</scope>
    <source>
        <strain evidence="8">CCUG 59778</strain>
    </source>
</reference>
<dbReference type="InterPro" id="IPR014016">
    <property type="entry name" value="UvrD-like_ATP-bd"/>
</dbReference>
<keyword evidence="1 5" id="KW-0547">Nucleotide-binding</keyword>
<sequence length="626" mass="67636">MGDVARRARLATELVTRHFPDAEGDFRRVLSALVARAGWRCLVRRGRGGVDVFAVGKGGVLAIVIGEHLPDHDTARALLAEAEHAFAGVRVSGRVVAAPRLVAIRPGSAEARSRADGLYQAVREADLEKFFASTAAHLTKTHVRAITDAVRLPGFALLTVAERTAPESAPGLLDADELREDQVASAMSGSFQSWLTFLHPSQSGIVTRRYSGPARIGGPAGTGKTVVALHRLRAIARRTTGPLLFTTFVRTLPTVHRESFLRLAPELADRVEFTGLHAWAHRLLRERGVTVSQHGSVGSVFNLAWLAHRSALEPVEPREYWWTEIDTVVKGRGIRTFDEYTLVPRKGRVRKLSAAQKEAVWALYETYQAKLAERGLLDFNDLVQRAWEELDGEDPPYAAVVADEVQDISLMGLRLLHRLAGDGPDGLLLVGDGQQQVYPGGWKLSEAGISVRGRGAVLKVNYRNRADIVRFADGLGAVDAVDDLDGGAGVSLRDAEVVSEGGVVRMWRGDRADLGQALLEALRGTAAPSGSTAIIVLGRVSDVVGALRGAGVASTPLKEYAGLPDDSVKVGTVHRAKGLEFQAVIAVHFESDGAGADQEGRELRARQLMVAATRARDELWWFAVRG</sequence>
<dbReference type="InterPro" id="IPR000212">
    <property type="entry name" value="DNA_helicase_UvrD/REP"/>
</dbReference>
<evidence type="ECO:0000313" key="8">
    <source>
        <dbReference type="Proteomes" id="UP001596157"/>
    </source>
</evidence>
<evidence type="ECO:0000256" key="3">
    <source>
        <dbReference type="ARBA" id="ARBA00022806"/>
    </source>
</evidence>
<keyword evidence="4 5" id="KW-0067">ATP-binding</keyword>
<dbReference type="Gene3D" id="1.10.10.160">
    <property type="match status" value="1"/>
</dbReference>
<evidence type="ECO:0000256" key="5">
    <source>
        <dbReference type="PROSITE-ProRule" id="PRU00560"/>
    </source>
</evidence>
<keyword evidence="3 5" id="KW-0347">Helicase</keyword>
<comment type="caution">
    <text evidence="7">The sequence shown here is derived from an EMBL/GenBank/DDBJ whole genome shotgun (WGS) entry which is preliminary data.</text>
</comment>
<keyword evidence="8" id="KW-1185">Reference proteome</keyword>
<organism evidence="7 8">
    <name type="scientific">Actinokineospora guangxiensis</name>
    <dbReference type="NCBI Taxonomy" id="1490288"/>
    <lineage>
        <taxon>Bacteria</taxon>
        <taxon>Bacillati</taxon>
        <taxon>Actinomycetota</taxon>
        <taxon>Actinomycetes</taxon>
        <taxon>Pseudonocardiales</taxon>
        <taxon>Pseudonocardiaceae</taxon>
        <taxon>Actinokineospora</taxon>
    </lineage>
</organism>
<keyword evidence="2 5" id="KW-0378">Hydrolase</keyword>
<dbReference type="RefSeq" id="WP_378247409.1">
    <property type="nucleotide sequence ID" value="NZ_JBHSKF010000005.1"/>
</dbReference>
<evidence type="ECO:0000256" key="4">
    <source>
        <dbReference type="ARBA" id="ARBA00022840"/>
    </source>
</evidence>
<dbReference type="EMBL" id="JBHSKF010000005">
    <property type="protein sequence ID" value="MFC5287940.1"/>
    <property type="molecule type" value="Genomic_DNA"/>
</dbReference>
<evidence type="ECO:0000313" key="7">
    <source>
        <dbReference type="EMBL" id="MFC5287940.1"/>
    </source>
</evidence>
<dbReference type="PANTHER" id="PTHR11070">
    <property type="entry name" value="UVRD / RECB / PCRA DNA HELICASE FAMILY MEMBER"/>
    <property type="match status" value="1"/>
</dbReference>
<name>A0ABW0EPK1_9PSEU</name>
<dbReference type="InterPro" id="IPR027417">
    <property type="entry name" value="P-loop_NTPase"/>
</dbReference>
<protein>
    <submittedName>
        <fullName evidence="7">UvrD-helicase domain-containing protein</fullName>
    </submittedName>
</protein>
<dbReference type="PANTHER" id="PTHR11070:SF45">
    <property type="entry name" value="DNA 3'-5' HELICASE"/>
    <property type="match status" value="1"/>
</dbReference>
<evidence type="ECO:0000259" key="6">
    <source>
        <dbReference type="PROSITE" id="PS51198"/>
    </source>
</evidence>
<dbReference type="Pfam" id="PF13538">
    <property type="entry name" value="UvrD_C_2"/>
    <property type="match status" value="1"/>
</dbReference>
<proteinExistence type="predicted"/>
<dbReference type="Proteomes" id="UP001596157">
    <property type="component" value="Unassembled WGS sequence"/>
</dbReference>
<evidence type="ECO:0000256" key="1">
    <source>
        <dbReference type="ARBA" id="ARBA00022741"/>
    </source>
</evidence>
<evidence type="ECO:0000256" key="2">
    <source>
        <dbReference type="ARBA" id="ARBA00022801"/>
    </source>
</evidence>
<dbReference type="InterPro" id="IPR027785">
    <property type="entry name" value="UvrD-like_helicase_C"/>
</dbReference>
<accession>A0ABW0EPK1</accession>
<gene>
    <name evidence="7" type="ORF">ACFPM7_12840</name>
</gene>
<dbReference type="Pfam" id="PF00580">
    <property type="entry name" value="UvrD-helicase"/>
    <property type="match status" value="1"/>
</dbReference>
<feature type="domain" description="UvrD-like helicase ATP-binding" evidence="6">
    <location>
        <begin position="197"/>
        <end position="472"/>
    </location>
</feature>
<dbReference type="InterPro" id="IPR013986">
    <property type="entry name" value="DExx_box_DNA_helicase_dom_sf"/>
</dbReference>
<dbReference type="SUPFAM" id="SSF52540">
    <property type="entry name" value="P-loop containing nucleoside triphosphate hydrolases"/>
    <property type="match status" value="1"/>
</dbReference>
<dbReference type="Gene3D" id="3.40.50.300">
    <property type="entry name" value="P-loop containing nucleotide triphosphate hydrolases"/>
    <property type="match status" value="2"/>
</dbReference>
<feature type="binding site" evidence="5">
    <location>
        <begin position="218"/>
        <end position="225"/>
    </location>
    <ligand>
        <name>ATP</name>
        <dbReference type="ChEBI" id="CHEBI:30616"/>
    </ligand>
</feature>
<dbReference type="PROSITE" id="PS51198">
    <property type="entry name" value="UVRD_HELICASE_ATP_BIND"/>
    <property type="match status" value="1"/>
</dbReference>